<dbReference type="OrthoDB" id="1274115at2759"/>
<dbReference type="EMBL" id="KZ857419">
    <property type="protein sequence ID" value="RDX47347.1"/>
    <property type="molecule type" value="Genomic_DNA"/>
</dbReference>
<dbReference type="InterPro" id="IPR036291">
    <property type="entry name" value="NAD(P)-bd_dom_sf"/>
</dbReference>
<dbReference type="AlphaFoldDB" id="A0A371D475"/>
<dbReference type="InterPro" id="IPR002347">
    <property type="entry name" value="SDR_fam"/>
</dbReference>
<evidence type="ECO:0000256" key="1">
    <source>
        <dbReference type="ARBA" id="ARBA00006484"/>
    </source>
</evidence>
<dbReference type="GO" id="GO:0016491">
    <property type="term" value="F:oxidoreductase activity"/>
    <property type="evidence" value="ECO:0007669"/>
    <property type="project" value="UniProtKB-KW"/>
</dbReference>
<keyword evidence="5" id="KW-1185">Reference proteome</keyword>
<dbReference type="InterPro" id="IPR051911">
    <property type="entry name" value="SDR_oxidoreductase"/>
</dbReference>
<dbReference type="CDD" id="cd05374">
    <property type="entry name" value="17beta-HSD-like_SDR_c"/>
    <property type="match status" value="1"/>
</dbReference>
<name>A0A371D475_9APHY</name>
<evidence type="ECO:0000256" key="3">
    <source>
        <dbReference type="RuleBase" id="RU000363"/>
    </source>
</evidence>
<organism evidence="4 5">
    <name type="scientific">Lentinus brumalis</name>
    <dbReference type="NCBI Taxonomy" id="2498619"/>
    <lineage>
        <taxon>Eukaryota</taxon>
        <taxon>Fungi</taxon>
        <taxon>Dikarya</taxon>
        <taxon>Basidiomycota</taxon>
        <taxon>Agaricomycotina</taxon>
        <taxon>Agaricomycetes</taxon>
        <taxon>Polyporales</taxon>
        <taxon>Polyporaceae</taxon>
        <taxon>Lentinus</taxon>
    </lineage>
</organism>
<accession>A0A371D475</accession>
<sequence>MHLNNQGAMATASTHINNSRVWLVTGCSSGLGLALIQEVLASGERVVATLRKPADIASLADKYPSTQLLVEQLDVTDAARTKAVFEATRAHFGRLDVVVNNAGYGMQGEFETFPEEAAKAMMDVLFWGPARICREAIRFMREVNPPGQGGRILNITSMGGFVGFPTGSFYHAGKFALEGTTESFAKELLPEWNIKATLIEPGGFRTRFIEAAFVRTPVAPVYNKPHAPGVFMRKITEDPSIFVGDVAKAAKAMVRIAGLEDPPIRIQLGTDSLMAVKVKAESTIRDIERWEEISHSTNLDGVVKEKIMENFGVATK</sequence>
<keyword evidence="2" id="KW-0560">Oxidoreductase</keyword>
<dbReference type="PRINTS" id="PR00080">
    <property type="entry name" value="SDRFAMILY"/>
</dbReference>
<dbReference type="SUPFAM" id="SSF51735">
    <property type="entry name" value="NAD(P)-binding Rossmann-fold domains"/>
    <property type="match status" value="1"/>
</dbReference>
<dbReference type="Proteomes" id="UP000256964">
    <property type="component" value="Unassembled WGS sequence"/>
</dbReference>
<proteinExistence type="inferred from homology"/>
<evidence type="ECO:0000313" key="5">
    <source>
        <dbReference type="Proteomes" id="UP000256964"/>
    </source>
</evidence>
<dbReference type="PANTHER" id="PTHR43976:SF16">
    <property type="entry name" value="SHORT-CHAIN DEHYDROGENASE_REDUCTASE FAMILY PROTEIN"/>
    <property type="match status" value="1"/>
</dbReference>
<protein>
    <submittedName>
        <fullName evidence="4">NAD(P)-binding protein</fullName>
    </submittedName>
</protein>
<evidence type="ECO:0000256" key="2">
    <source>
        <dbReference type="ARBA" id="ARBA00023002"/>
    </source>
</evidence>
<dbReference type="Pfam" id="PF00106">
    <property type="entry name" value="adh_short"/>
    <property type="match status" value="1"/>
</dbReference>
<evidence type="ECO:0000313" key="4">
    <source>
        <dbReference type="EMBL" id="RDX47347.1"/>
    </source>
</evidence>
<comment type="similarity">
    <text evidence="1 3">Belongs to the short-chain dehydrogenases/reductases (SDR) family.</text>
</comment>
<gene>
    <name evidence="4" type="ORF">OH76DRAFT_1405960</name>
</gene>
<dbReference type="PANTHER" id="PTHR43976">
    <property type="entry name" value="SHORT CHAIN DEHYDROGENASE"/>
    <property type="match status" value="1"/>
</dbReference>
<dbReference type="PRINTS" id="PR00081">
    <property type="entry name" value="GDHRDH"/>
</dbReference>
<reference evidence="4 5" key="1">
    <citation type="journal article" date="2018" name="Biotechnol. Biofuels">
        <title>Integrative visual omics of the white-rot fungus Polyporus brumalis exposes the biotechnological potential of its oxidative enzymes for delignifying raw plant biomass.</title>
        <authorList>
            <person name="Miyauchi S."/>
            <person name="Rancon A."/>
            <person name="Drula E."/>
            <person name="Hage H."/>
            <person name="Chaduli D."/>
            <person name="Favel A."/>
            <person name="Grisel S."/>
            <person name="Henrissat B."/>
            <person name="Herpoel-Gimbert I."/>
            <person name="Ruiz-Duenas F.J."/>
            <person name="Chevret D."/>
            <person name="Hainaut M."/>
            <person name="Lin J."/>
            <person name="Wang M."/>
            <person name="Pangilinan J."/>
            <person name="Lipzen A."/>
            <person name="Lesage-Meessen L."/>
            <person name="Navarro D."/>
            <person name="Riley R."/>
            <person name="Grigoriev I.V."/>
            <person name="Zhou S."/>
            <person name="Raouche S."/>
            <person name="Rosso M.N."/>
        </authorList>
    </citation>
    <scope>NUCLEOTIDE SEQUENCE [LARGE SCALE GENOMIC DNA]</scope>
    <source>
        <strain evidence="4 5">BRFM 1820</strain>
    </source>
</reference>
<dbReference type="STRING" id="139420.A0A371D475"/>
<dbReference type="Gene3D" id="3.40.50.720">
    <property type="entry name" value="NAD(P)-binding Rossmann-like Domain"/>
    <property type="match status" value="1"/>
</dbReference>